<reference evidence="1 2" key="4">
    <citation type="journal article" date="1996" name="Virology">
        <title>Analysis of 76 kb of the chlorella virus PBCV-1 330-kb genome: map positions 182 to 258.</title>
        <authorList>
            <person name="Kutish G.F."/>
            <person name="Li Y."/>
            <person name="Lu Z."/>
            <person name="Furuta M."/>
            <person name="Rock D.L."/>
            <person name="Van Etten J.L."/>
        </authorList>
    </citation>
    <scope>NUCLEOTIDE SEQUENCE [LARGE SCALE GENOMIC DNA]</scope>
</reference>
<dbReference type="Proteomes" id="UP000000862">
    <property type="component" value="Segment"/>
</dbReference>
<reference evidence="1 2" key="6">
    <citation type="journal article" date="1999" name="Virology">
        <title>Chlorella virus PBCV-1 encodes a functional homospermidine synthase.</title>
        <authorList>
            <person name="Kaiser A."/>
            <person name="Vollmert M."/>
            <person name="Tholl D."/>
            <person name="Graves M.V."/>
            <person name="Gurnon J.R."/>
            <person name="Xing W."/>
            <person name="Lisec A.D."/>
            <person name="Nickerson K.W."/>
            <person name="Van Etten J.L."/>
        </authorList>
    </citation>
    <scope>NUCLEOTIDE SEQUENCE [LARGE SCALE GENOMIC DNA]</scope>
</reference>
<protein>
    <submittedName>
        <fullName evidence="1">Uncharacterized protein</fullName>
    </submittedName>
</protein>
<proteinExistence type="predicted"/>
<keyword evidence="2" id="KW-1185">Reference proteome</keyword>
<reference evidence="1 2" key="7">
    <citation type="journal article" date="2000" name="Virology">
        <title>Characterization of a beta-1,3-glucanase encoded by chlorella virus PBCV-1.</title>
        <authorList>
            <person name="Sun L."/>
            <person name="Gurnon J.R."/>
            <person name="Adams B.J."/>
            <person name="Graves M.V."/>
            <person name="Van Etten J.L."/>
        </authorList>
    </citation>
    <scope>NUCLEOTIDE SEQUENCE [LARGE SCALE GENOMIC DNA]</scope>
</reference>
<dbReference type="EMBL" id="JF411744">
    <property type="protein sequence ID" value="AEI70147.1"/>
    <property type="molecule type" value="Genomic_DNA"/>
</dbReference>
<dbReference type="GeneID" id="10971167"/>
<evidence type="ECO:0000313" key="1">
    <source>
        <dbReference type="EMBL" id="AEI70147.1"/>
    </source>
</evidence>
<evidence type="ECO:0000313" key="2">
    <source>
        <dbReference type="Proteomes" id="UP000000862"/>
    </source>
</evidence>
<organismHost>
    <name type="scientific">Chlorella</name>
    <dbReference type="NCBI Taxonomy" id="3071"/>
</organismHost>
<reference evidence="1 2" key="3">
    <citation type="journal article" date="1996" name="Virology">
        <title>Analysis of 94 kb of the chlorella virus PBCV-1 330-kb genome: map positions 88 to 182.</title>
        <authorList>
            <person name="Lu Z."/>
            <person name="Li Y."/>
            <person name="Que Q."/>
            <person name="Kutish G.F."/>
            <person name="Rock D.L."/>
            <person name="Van Etten J.L."/>
        </authorList>
    </citation>
    <scope>NUCLEOTIDE SEQUENCE [LARGE SCALE GENOMIC DNA]</scope>
</reference>
<dbReference type="KEGG" id="vg:10971167"/>
<reference evidence="1 2" key="1">
    <citation type="journal article" date="1995" name="Virology">
        <title>Analysis of 45 kb of DNA located at the left end of the chlorella virus PBCV-1 genome.</title>
        <authorList>
            <person name="Lu Z."/>
            <person name="Li Y."/>
            <person name="Zhang Y."/>
            <person name="Kutish G.F."/>
            <person name="Rock D.L."/>
            <person name="Van Etten J.L."/>
        </authorList>
    </citation>
    <scope>NUCLEOTIDE SEQUENCE [LARGE SCALE GENOMIC DNA]</scope>
</reference>
<name>F8TU86_PBCV1</name>
<dbReference type="RefSeq" id="YP_004679002.1">
    <property type="nucleotide sequence ID" value="NC_000852.5"/>
</dbReference>
<gene>
    <name evidence="1" type="primary">a686aL</name>
</gene>
<accession>F8TU86</accession>
<reference evidence="1 2" key="5">
    <citation type="journal article" date="1997" name="Virology">
        <title>Analysis of 74 kb of DNA located at the right end of the 330-kb chlorella virus PBCV-1 genome.</title>
        <authorList>
            <person name="Li Y."/>
            <person name="Lu Z."/>
            <person name="Sun L."/>
            <person name="Ropp S."/>
            <person name="Kutish G.F."/>
            <person name="Rock D.L."/>
            <person name="Van Etten J.L."/>
        </authorList>
    </citation>
    <scope>NUCLEOTIDE SEQUENCE [LARGE SCALE GENOMIC DNA]</scope>
</reference>
<sequence length="62" mass="7504">MTIDDMYKYSFTMTQQYKLKQTQTNSNNNDIHNKNEKGCVEVGQVVWCSHWLLYRTEFIRSH</sequence>
<organism evidence="1 2">
    <name type="scientific">Paramecium bursaria Chlorella virus 1</name>
    <name type="common">PBCV-1</name>
    <dbReference type="NCBI Taxonomy" id="10506"/>
    <lineage>
        <taxon>Viruses</taxon>
        <taxon>Varidnaviria</taxon>
        <taxon>Bamfordvirae</taxon>
        <taxon>Nucleocytoviricota</taxon>
        <taxon>Megaviricetes</taxon>
        <taxon>Algavirales</taxon>
        <taxon>Phycodnaviridae</taxon>
        <taxon>Chlorovirus</taxon>
        <taxon>Chlorovirus vanettense</taxon>
    </lineage>
</organism>
<reference evidence="1 2" key="2">
    <citation type="journal article" date="1995" name="Virology">
        <title>Analysis of 43 kb of the Chlorella virus PBCV-1 330-kb genome: map positions 45 to 88.</title>
        <authorList>
            <person name="Li Y."/>
            <person name="Lu Z."/>
            <person name="Burbank D.E."/>
            <person name="Kutish G.F."/>
            <person name="Rock D.L."/>
            <person name="Van Etten J.L."/>
        </authorList>
    </citation>
    <scope>NUCLEOTIDE SEQUENCE [LARGE SCALE GENOMIC DNA]</scope>
</reference>
<reference evidence="1 2" key="8">
    <citation type="journal article" date="2010" name="J. Virol.">
        <title>Microarray analysis of Paramecium bursaria chlorella virus 1 transcription.</title>
        <authorList>
            <person name="Yanai-Balser G.M."/>
            <person name="Duncan G.A."/>
            <person name="Eudy J.D."/>
            <person name="Wang D."/>
            <person name="Li X."/>
            <person name="Agarkova I.V."/>
            <person name="Dunigan D.D."/>
            <person name="Van Etten J.L."/>
        </authorList>
    </citation>
    <scope>NUCLEOTIDE SEQUENCE [LARGE SCALE GENOMIC DNA]</scope>
</reference>